<feature type="region of interest" description="Disordered" evidence="1">
    <location>
        <begin position="13"/>
        <end position="47"/>
    </location>
</feature>
<feature type="compositionally biased region" description="Polar residues" evidence="1">
    <location>
        <begin position="103"/>
        <end position="112"/>
    </location>
</feature>
<evidence type="ECO:0000313" key="3">
    <source>
        <dbReference type="EMBL" id="KAF2570792.1"/>
    </source>
</evidence>
<dbReference type="Pfam" id="PF23287">
    <property type="entry name" value="KOW7_SPT5"/>
    <property type="match status" value="1"/>
</dbReference>
<dbReference type="SUPFAM" id="SSF50104">
    <property type="entry name" value="Translation proteins SH3-like domain"/>
    <property type="match status" value="1"/>
</dbReference>
<dbReference type="PANTHER" id="PTHR11125">
    <property type="entry name" value="SUPPRESSOR OF TY 5"/>
    <property type="match status" value="1"/>
</dbReference>
<accession>A0A8S9IN07</accession>
<sequence length="313" mass="33514">MEMRELDVCIGDGDERARGLPEMEMEKDRASRRTRRSDTGQMQLPASTKRTRIFQNIAAAADAEILNAFIRLVNPDRRINFLKSHIIGCYDIRDNWEEGNPGSRGTSPQYQPGSPPSRAYEAPTPGSGWASTPGGSYSDAGTPRDHGSAYANAPSPYIQSTPGQPMTPSSTSYLPGTPGGQPMTPGTGLDVMSPVIVNATCGDAEAWFMPDILVDIHKVGEDSDLGVIRDVSDGTCKVSLGSSGEGDTIMALPSELEIVPPRKNDRVKIVGGQFRGSIGKLIGIDGSDGIVKIEENLDVKILDLAILAKFVQP</sequence>
<name>A0A8S9IN07_BRACR</name>
<feature type="compositionally biased region" description="Polar residues" evidence="1">
    <location>
        <begin position="157"/>
        <end position="174"/>
    </location>
</feature>
<dbReference type="GO" id="GO:0006368">
    <property type="term" value="P:transcription elongation by RNA polymerase II"/>
    <property type="evidence" value="ECO:0007669"/>
    <property type="project" value="TreeGrafter"/>
</dbReference>
<dbReference type="InterPro" id="IPR008991">
    <property type="entry name" value="Translation_prot_SH3-like_sf"/>
</dbReference>
<comment type="caution">
    <text evidence="3">The sequence shown here is derived from an EMBL/GenBank/DDBJ whole genome shotgun (WGS) entry which is preliminary data.</text>
</comment>
<dbReference type="GO" id="GO:0032044">
    <property type="term" value="C:DSIF complex"/>
    <property type="evidence" value="ECO:0007669"/>
    <property type="project" value="TreeGrafter"/>
</dbReference>
<dbReference type="InterPro" id="IPR005824">
    <property type="entry name" value="KOW"/>
</dbReference>
<evidence type="ECO:0000259" key="2">
    <source>
        <dbReference type="SMART" id="SM00739"/>
    </source>
</evidence>
<organism evidence="3">
    <name type="scientific">Brassica cretica</name>
    <name type="common">Mustard</name>
    <dbReference type="NCBI Taxonomy" id="69181"/>
    <lineage>
        <taxon>Eukaryota</taxon>
        <taxon>Viridiplantae</taxon>
        <taxon>Streptophyta</taxon>
        <taxon>Embryophyta</taxon>
        <taxon>Tracheophyta</taxon>
        <taxon>Spermatophyta</taxon>
        <taxon>Magnoliopsida</taxon>
        <taxon>eudicotyledons</taxon>
        <taxon>Gunneridae</taxon>
        <taxon>Pentapetalae</taxon>
        <taxon>rosids</taxon>
        <taxon>malvids</taxon>
        <taxon>Brassicales</taxon>
        <taxon>Brassicaceae</taxon>
        <taxon>Brassiceae</taxon>
        <taxon>Brassica</taxon>
    </lineage>
</organism>
<gene>
    <name evidence="3" type="ORF">F2Q70_00002955</name>
</gene>
<feature type="compositionally biased region" description="Basic and acidic residues" evidence="1">
    <location>
        <begin position="13"/>
        <end position="31"/>
    </location>
</feature>
<dbReference type="InterPro" id="IPR057934">
    <property type="entry name" value="KOW_Spt5_7"/>
</dbReference>
<proteinExistence type="predicted"/>
<evidence type="ECO:0000256" key="1">
    <source>
        <dbReference type="SAM" id="MobiDB-lite"/>
    </source>
</evidence>
<dbReference type="AlphaFoldDB" id="A0A8S9IN07"/>
<feature type="domain" description="KOW" evidence="2">
    <location>
        <begin position="260"/>
        <end position="287"/>
    </location>
</feature>
<dbReference type="PANTHER" id="PTHR11125:SF7">
    <property type="entry name" value="TRANSCRIPTION ELONGATION FACTOR SPT5"/>
    <property type="match status" value="1"/>
</dbReference>
<dbReference type="GO" id="GO:0003729">
    <property type="term" value="F:mRNA binding"/>
    <property type="evidence" value="ECO:0007669"/>
    <property type="project" value="TreeGrafter"/>
</dbReference>
<dbReference type="GO" id="GO:0032784">
    <property type="term" value="P:regulation of DNA-templated transcription elongation"/>
    <property type="evidence" value="ECO:0007669"/>
    <property type="project" value="InterPro"/>
</dbReference>
<dbReference type="CDD" id="cd06086">
    <property type="entry name" value="KOW_Spt5_6"/>
    <property type="match status" value="1"/>
</dbReference>
<dbReference type="GO" id="GO:0006357">
    <property type="term" value="P:regulation of transcription by RNA polymerase II"/>
    <property type="evidence" value="ECO:0007669"/>
    <property type="project" value="InterPro"/>
</dbReference>
<dbReference type="InterPro" id="IPR057935">
    <property type="entry name" value="KOW_Spt5_6_plant"/>
</dbReference>
<reference evidence="3" key="1">
    <citation type="submission" date="2019-12" db="EMBL/GenBank/DDBJ databases">
        <title>Genome sequencing and annotation of Brassica cretica.</title>
        <authorList>
            <person name="Studholme D.J."/>
            <person name="Sarris P.F."/>
        </authorList>
    </citation>
    <scope>NUCLEOTIDE SEQUENCE</scope>
    <source>
        <strain evidence="3">PFS-102/07</strain>
        <tissue evidence="3">Leaf</tissue>
    </source>
</reference>
<dbReference type="SMART" id="SM00739">
    <property type="entry name" value="KOW"/>
    <property type="match status" value="1"/>
</dbReference>
<dbReference type="Pfam" id="PF23038">
    <property type="entry name" value="KOW6_SPT51-2"/>
    <property type="match status" value="1"/>
</dbReference>
<dbReference type="InterPro" id="IPR039659">
    <property type="entry name" value="SPT5"/>
</dbReference>
<feature type="region of interest" description="Disordered" evidence="1">
    <location>
        <begin position="99"/>
        <end position="186"/>
    </location>
</feature>
<dbReference type="EMBL" id="QGKY02001015">
    <property type="protein sequence ID" value="KAF2570792.1"/>
    <property type="molecule type" value="Genomic_DNA"/>
</dbReference>
<protein>
    <recommendedName>
        <fullName evidence="2">KOW domain-containing protein</fullName>
    </recommendedName>
</protein>